<gene>
    <name evidence="2" type="ORF">A2945_01530</name>
</gene>
<organism evidence="2 3">
    <name type="scientific">Candidatus Liptonbacteria bacterium RIFCSPLOWO2_01_FULL_52_25</name>
    <dbReference type="NCBI Taxonomy" id="1798650"/>
    <lineage>
        <taxon>Bacteria</taxon>
        <taxon>Candidatus Liptoniibacteriota</taxon>
    </lineage>
</organism>
<keyword evidence="1" id="KW-0812">Transmembrane</keyword>
<dbReference type="AlphaFoldDB" id="A0A1G2CFT8"/>
<sequence length="92" mass="9924">MAGKQKKIIIVAVVTLALIAAVGFWYWQSRNATPATPTTNAPGTSPTQTDTISVVEEAGESIGAVIFEKTQDPLKENIPETNPLKRVMINPF</sequence>
<keyword evidence="1" id="KW-1133">Transmembrane helix</keyword>
<dbReference type="STRING" id="1798650.A2945_01530"/>
<evidence type="ECO:0000313" key="3">
    <source>
        <dbReference type="Proteomes" id="UP000178880"/>
    </source>
</evidence>
<comment type="caution">
    <text evidence="2">The sequence shown here is derived from an EMBL/GenBank/DDBJ whole genome shotgun (WGS) entry which is preliminary data.</text>
</comment>
<feature type="transmembrane region" description="Helical" evidence="1">
    <location>
        <begin position="7"/>
        <end position="27"/>
    </location>
</feature>
<name>A0A1G2CFT8_9BACT</name>
<protein>
    <submittedName>
        <fullName evidence="2">Uncharacterized protein</fullName>
    </submittedName>
</protein>
<reference evidence="2 3" key="1">
    <citation type="journal article" date="2016" name="Nat. Commun.">
        <title>Thousands of microbial genomes shed light on interconnected biogeochemical processes in an aquifer system.</title>
        <authorList>
            <person name="Anantharaman K."/>
            <person name="Brown C.T."/>
            <person name="Hug L.A."/>
            <person name="Sharon I."/>
            <person name="Castelle C.J."/>
            <person name="Probst A.J."/>
            <person name="Thomas B.C."/>
            <person name="Singh A."/>
            <person name="Wilkins M.J."/>
            <person name="Karaoz U."/>
            <person name="Brodie E.L."/>
            <person name="Williams K.H."/>
            <person name="Hubbard S.S."/>
            <person name="Banfield J.F."/>
        </authorList>
    </citation>
    <scope>NUCLEOTIDE SEQUENCE [LARGE SCALE GENOMIC DNA]</scope>
</reference>
<dbReference type="EMBL" id="MHLA01000015">
    <property type="protein sequence ID" value="OGY99520.1"/>
    <property type="molecule type" value="Genomic_DNA"/>
</dbReference>
<evidence type="ECO:0000256" key="1">
    <source>
        <dbReference type="SAM" id="Phobius"/>
    </source>
</evidence>
<proteinExistence type="predicted"/>
<accession>A0A1G2CFT8</accession>
<keyword evidence="1" id="KW-0472">Membrane</keyword>
<evidence type="ECO:0000313" key="2">
    <source>
        <dbReference type="EMBL" id="OGY99520.1"/>
    </source>
</evidence>
<dbReference type="Proteomes" id="UP000178880">
    <property type="component" value="Unassembled WGS sequence"/>
</dbReference>